<feature type="compositionally biased region" description="Pro residues" evidence="4">
    <location>
        <begin position="44"/>
        <end position="56"/>
    </location>
</feature>
<feature type="domain" description="HMG box" evidence="5">
    <location>
        <begin position="327"/>
        <end position="385"/>
    </location>
</feature>
<feature type="compositionally biased region" description="Low complexity" evidence="4">
    <location>
        <begin position="57"/>
        <end position="85"/>
    </location>
</feature>
<dbReference type="PROSITE" id="PS50118">
    <property type="entry name" value="HMG_BOX_2"/>
    <property type="match status" value="2"/>
</dbReference>
<dbReference type="Pfam" id="PF00505">
    <property type="entry name" value="HMG_box"/>
    <property type="match status" value="1"/>
</dbReference>
<dbReference type="PANTHER" id="PTHR48112:SF22">
    <property type="entry name" value="MITOCHONDRIAL TRANSCRIPTION FACTOR A, ISOFORM B"/>
    <property type="match status" value="1"/>
</dbReference>
<comment type="caution">
    <text evidence="6">The sequence shown here is derived from an EMBL/GenBank/DDBJ whole genome shotgun (WGS) entry which is preliminary data.</text>
</comment>
<feature type="coiled-coil region" evidence="3">
    <location>
        <begin position="115"/>
        <end position="149"/>
    </location>
</feature>
<reference evidence="6" key="1">
    <citation type="submission" date="2020-05" db="EMBL/GenBank/DDBJ databases">
        <title>Phylogenomic resolution of chytrid fungi.</title>
        <authorList>
            <person name="Stajich J.E."/>
            <person name="Amses K."/>
            <person name="Simmons R."/>
            <person name="Seto K."/>
            <person name="Myers J."/>
            <person name="Bonds A."/>
            <person name="Quandt C.A."/>
            <person name="Barry K."/>
            <person name="Liu P."/>
            <person name="Grigoriev I."/>
            <person name="Longcore J.E."/>
            <person name="James T.Y."/>
        </authorList>
    </citation>
    <scope>NUCLEOTIDE SEQUENCE</scope>
    <source>
        <strain evidence="6">PLAUS21</strain>
    </source>
</reference>
<dbReference type="Gene3D" id="1.10.30.10">
    <property type="entry name" value="High mobility group box domain"/>
    <property type="match status" value="2"/>
</dbReference>
<evidence type="ECO:0000256" key="2">
    <source>
        <dbReference type="PROSITE-ProRule" id="PRU00267"/>
    </source>
</evidence>
<accession>A0AAD5UCK8</accession>
<keyword evidence="1 2" id="KW-0238">DNA-binding</keyword>
<evidence type="ECO:0000313" key="6">
    <source>
        <dbReference type="EMBL" id="KAJ3254511.1"/>
    </source>
</evidence>
<dbReference type="GO" id="GO:0005634">
    <property type="term" value="C:nucleus"/>
    <property type="evidence" value="ECO:0007669"/>
    <property type="project" value="UniProtKB-UniRule"/>
</dbReference>
<dbReference type="GO" id="GO:0003677">
    <property type="term" value="F:DNA binding"/>
    <property type="evidence" value="ECO:0007669"/>
    <property type="project" value="UniProtKB-UniRule"/>
</dbReference>
<name>A0AAD5UCK8_9FUNG</name>
<dbReference type="SUPFAM" id="SSF47095">
    <property type="entry name" value="HMG-box"/>
    <property type="match status" value="2"/>
</dbReference>
<gene>
    <name evidence="6" type="ORF">HK103_007147</name>
</gene>
<dbReference type="SMART" id="SM00398">
    <property type="entry name" value="HMG"/>
    <property type="match status" value="2"/>
</dbReference>
<dbReference type="EMBL" id="JADGKB010000084">
    <property type="protein sequence ID" value="KAJ3254511.1"/>
    <property type="molecule type" value="Genomic_DNA"/>
</dbReference>
<dbReference type="InterPro" id="IPR050342">
    <property type="entry name" value="HMGB"/>
</dbReference>
<feature type="domain" description="HMG box" evidence="5">
    <location>
        <begin position="222"/>
        <end position="301"/>
    </location>
</feature>
<dbReference type="Proteomes" id="UP001210925">
    <property type="component" value="Unassembled WGS sequence"/>
</dbReference>
<keyword evidence="7" id="KW-1185">Reference proteome</keyword>
<feature type="compositionally biased region" description="Polar residues" evidence="4">
    <location>
        <begin position="9"/>
        <end position="25"/>
    </location>
</feature>
<feature type="region of interest" description="Disordered" evidence="4">
    <location>
        <begin position="1"/>
        <end position="92"/>
    </location>
</feature>
<sequence>MEIPEGYQRMQSPSHPYGYQFNQSHDMPPASLPSIKVPLASKPIRPPSLPSTPQPVQPIQQPIQPIQQPIQQTPTQNTQQNQTPVKHTPQFTLPSSNIMVSSTADADDPKFKGKLATIKTENATLEKEVEALANAVKHANHKLKRLRFERRFLLGAMVVEDNPITKRALEYTSDNSSNEATSSEPDNDTNSELEDDNDDITGNPKVKQRKKRRIKLLDPNAPKRPANAFILFCELQRECIKEERRLSRKRQPGSEAETSLSNLTKALGLRWRQLAEEDRKIYQEMFRDQVKQYDSDIAEYMATHPNAPQKDADQATLPPNWTDPNAPKRPANAFFVFCEMEDERIKRERKLEKSEDEEDKELAKISLSLGQRWRALPDSEKESKL</sequence>
<protein>
    <recommendedName>
        <fullName evidence="5">HMG box domain-containing protein</fullName>
    </recommendedName>
</protein>
<dbReference type="AlphaFoldDB" id="A0AAD5UCK8"/>
<feature type="compositionally biased region" description="Polar residues" evidence="4">
    <location>
        <begin position="172"/>
        <end position="184"/>
    </location>
</feature>
<dbReference type="InterPro" id="IPR036910">
    <property type="entry name" value="HMG_box_dom_sf"/>
</dbReference>
<evidence type="ECO:0000259" key="5">
    <source>
        <dbReference type="PROSITE" id="PS50118"/>
    </source>
</evidence>
<dbReference type="InterPro" id="IPR009071">
    <property type="entry name" value="HMG_box_dom"/>
</dbReference>
<keyword evidence="3" id="KW-0175">Coiled coil</keyword>
<feature type="compositionally biased region" description="Acidic residues" evidence="4">
    <location>
        <begin position="185"/>
        <end position="199"/>
    </location>
</feature>
<evidence type="ECO:0000256" key="4">
    <source>
        <dbReference type="SAM" id="MobiDB-lite"/>
    </source>
</evidence>
<dbReference type="Pfam" id="PF09011">
    <property type="entry name" value="HMG_box_2"/>
    <property type="match status" value="1"/>
</dbReference>
<proteinExistence type="predicted"/>
<feature type="region of interest" description="Disordered" evidence="4">
    <location>
        <begin position="170"/>
        <end position="219"/>
    </location>
</feature>
<feature type="DNA-binding region" description="HMG box" evidence="2">
    <location>
        <begin position="222"/>
        <end position="301"/>
    </location>
</feature>
<evidence type="ECO:0000313" key="7">
    <source>
        <dbReference type="Proteomes" id="UP001210925"/>
    </source>
</evidence>
<keyword evidence="2" id="KW-0539">Nucleus</keyword>
<evidence type="ECO:0000256" key="3">
    <source>
        <dbReference type="SAM" id="Coils"/>
    </source>
</evidence>
<feature type="DNA-binding region" description="HMG box" evidence="2">
    <location>
        <begin position="327"/>
        <end position="385"/>
    </location>
</feature>
<organism evidence="6 7">
    <name type="scientific">Boothiomyces macroporosus</name>
    <dbReference type="NCBI Taxonomy" id="261099"/>
    <lineage>
        <taxon>Eukaryota</taxon>
        <taxon>Fungi</taxon>
        <taxon>Fungi incertae sedis</taxon>
        <taxon>Chytridiomycota</taxon>
        <taxon>Chytridiomycota incertae sedis</taxon>
        <taxon>Chytridiomycetes</taxon>
        <taxon>Rhizophydiales</taxon>
        <taxon>Terramycetaceae</taxon>
        <taxon>Boothiomyces</taxon>
    </lineage>
</organism>
<dbReference type="PANTHER" id="PTHR48112">
    <property type="entry name" value="HIGH MOBILITY GROUP PROTEIN DSP1"/>
    <property type="match status" value="1"/>
</dbReference>
<evidence type="ECO:0000256" key="1">
    <source>
        <dbReference type="ARBA" id="ARBA00023125"/>
    </source>
</evidence>